<dbReference type="PROSITE" id="PS50888">
    <property type="entry name" value="BHLH"/>
    <property type="match status" value="1"/>
</dbReference>
<dbReference type="SUPFAM" id="SSF55785">
    <property type="entry name" value="PYP-like sensor domain (PAS domain)"/>
    <property type="match status" value="1"/>
</dbReference>
<dbReference type="InterPro" id="IPR036638">
    <property type="entry name" value="HLH_DNA-bd_sf"/>
</dbReference>
<evidence type="ECO:0000256" key="2">
    <source>
        <dbReference type="ARBA" id="ARBA00022737"/>
    </source>
</evidence>
<feature type="compositionally biased region" description="Basic and acidic residues" evidence="7">
    <location>
        <begin position="150"/>
        <end position="163"/>
    </location>
</feature>
<feature type="domain" description="BHLH" evidence="9">
    <location>
        <begin position="150"/>
        <end position="203"/>
    </location>
</feature>
<dbReference type="Gene3D" id="4.10.280.10">
    <property type="entry name" value="Helix-loop-helix DNA-binding domain"/>
    <property type="match status" value="1"/>
</dbReference>
<dbReference type="Gene3D" id="3.30.450.20">
    <property type="entry name" value="PAS domain"/>
    <property type="match status" value="1"/>
</dbReference>
<evidence type="ECO:0000256" key="7">
    <source>
        <dbReference type="SAM" id="MobiDB-lite"/>
    </source>
</evidence>
<accession>A0ABD2QHL8</accession>
<evidence type="ECO:0000256" key="3">
    <source>
        <dbReference type="ARBA" id="ARBA00023015"/>
    </source>
</evidence>
<gene>
    <name evidence="10" type="primary">SIM1_1</name>
    <name evidence="10" type="ORF">Ciccas_002658</name>
</gene>
<evidence type="ECO:0000256" key="5">
    <source>
        <dbReference type="ARBA" id="ARBA00023163"/>
    </source>
</evidence>
<dbReference type="SMART" id="SM00353">
    <property type="entry name" value="HLH"/>
    <property type="match status" value="1"/>
</dbReference>
<feature type="domain" description="PAS" evidence="8">
    <location>
        <begin position="225"/>
        <end position="288"/>
    </location>
</feature>
<dbReference type="EMBL" id="JBJKFK010000215">
    <property type="protein sequence ID" value="KAL3318682.1"/>
    <property type="molecule type" value="Genomic_DNA"/>
</dbReference>
<reference evidence="10 11" key="1">
    <citation type="submission" date="2024-11" db="EMBL/GenBank/DDBJ databases">
        <title>Adaptive evolution of stress response genes in parasites aligns with host niche diversity.</title>
        <authorList>
            <person name="Hahn C."/>
            <person name="Resl P."/>
        </authorList>
    </citation>
    <scope>NUCLEOTIDE SEQUENCE [LARGE SCALE GENOMIC DNA]</scope>
    <source>
        <strain evidence="10">EGGRZ-B1_66</strain>
        <tissue evidence="10">Body</tissue>
    </source>
</reference>
<keyword evidence="4" id="KW-0238">DNA-binding</keyword>
<name>A0ABD2QHL8_9PLAT</name>
<dbReference type="GO" id="GO:0003677">
    <property type="term" value="F:DNA binding"/>
    <property type="evidence" value="ECO:0007669"/>
    <property type="project" value="UniProtKB-KW"/>
</dbReference>
<dbReference type="PANTHER" id="PTHR23043">
    <property type="entry name" value="HYPOXIA-INDUCIBLE FACTOR 1 ALPHA"/>
    <property type="match status" value="1"/>
</dbReference>
<evidence type="ECO:0000313" key="11">
    <source>
        <dbReference type="Proteomes" id="UP001626550"/>
    </source>
</evidence>
<keyword evidence="2" id="KW-0677">Repeat</keyword>
<feature type="compositionally biased region" description="Polar residues" evidence="7">
    <location>
        <begin position="136"/>
        <end position="147"/>
    </location>
</feature>
<keyword evidence="11" id="KW-1185">Reference proteome</keyword>
<dbReference type="PROSITE" id="PS50112">
    <property type="entry name" value="PAS"/>
    <property type="match status" value="1"/>
</dbReference>
<feature type="region of interest" description="Disordered" evidence="7">
    <location>
        <begin position="113"/>
        <end position="163"/>
    </location>
</feature>
<sequence length="373" mass="41046">MTTTLHHFNGSTSSQLNASMSPLASELATSLHNSMLNSQGMANLSSSFLGGNEYLAEHQSVFHQGLLNSQLSTSHDNVFSNGVPIPNSLFYQPDNTHVGNPFDNLELSFSHPYSQTGNSSVSTRGRNTRGGRSEAGSETSSSHNAPTSPRLKEKSKNAARTRREKENLEFYELAKLLPLPCAITTQLDKASIIRLTTSYLKIRSIFPSNQEELWDSKFSSTSEGERSLAVNFFQSLVGFVFIISPQGKIIYVSETASSLLGLSQVEMTGNDIADYIHSDDQAEMKELLTVNQDDLPPLNLLPIGQGNVAKDYLSNLHNYAGTADTLVKARFVIYFPSLCPLSSLHLFKLLPLSRSVQVERVCTERELFIDSIS</sequence>
<evidence type="ECO:0000313" key="10">
    <source>
        <dbReference type="EMBL" id="KAL3318682.1"/>
    </source>
</evidence>
<evidence type="ECO:0000256" key="4">
    <source>
        <dbReference type="ARBA" id="ARBA00023125"/>
    </source>
</evidence>
<dbReference type="InterPro" id="IPR000014">
    <property type="entry name" value="PAS"/>
</dbReference>
<dbReference type="Proteomes" id="UP001626550">
    <property type="component" value="Unassembled WGS sequence"/>
</dbReference>
<dbReference type="PRINTS" id="PR00785">
    <property type="entry name" value="NCTRNSLOCATR"/>
</dbReference>
<dbReference type="PANTHER" id="PTHR23043:SF17">
    <property type="entry name" value="PROTEIN SIMILAR"/>
    <property type="match status" value="1"/>
</dbReference>
<comment type="caution">
    <text evidence="10">The sequence shown here is derived from an EMBL/GenBank/DDBJ whole genome shotgun (WGS) entry which is preliminary data.</text>
</comment>
<dbReference type="InterPro" id="IPR035965">
    <property type="entry name" value="PAS-like_dom_sf"/>
</dbReference>
<dbReference type="NCBIfam" id="TIGR00229">
    <property type="entry name" value="sensory_box"/>
    <property type="match status" value="1"/>
</dbReference>
<keyword evidence="3" id="KW-0805">Transcription regulation</keyword>
<dbReference type="SMART" id="SM00091">
    <property type="entry name" value="PAS"/>
    <property type="match status" value="1"/>
</dbReference>
<keyword evidence="6" id="KW-0539">Nucleus</keyword>
<proteinExistence type="predicted"/>
<dbReference type="FunFam" id="4.10.280.10:FF:000007">
    <property type="entry name" value="single-minded homolog 1 isoform X1"/>
    <property type="match status" value="1"/>
</dbReference>
<organism evidence="10 11">
    <name type="scientific">Cichlidogyrus casuarinus</name>
    <dbReference type="NCBI Taxonomy" id="1844966"/>
    <lineage>
        <taxon>Eukaryota</taxon>
        <taxon>Metazoa</taxon>
        <taxon>Spiralia</taxon>
        <taxon>Lophotrochozoa</taxon>
        <taxon>Platyhelminthes</taxon>
        <taxon>Monogenea</taxon>
        <taxon>Monopisthocotylea</taxon>
        <taxon>Dactylogyridea</taxon>
        <taxon>Ancyrocephalidae</taxon>
        <taxon>Cichlidogyrus</taxon>
    </lineage>
</organism>
<dbReference type="InterPro" id="IPR011598">
    <property type="entry name" value="bHLH_dom"/>
</dbReference>
<dbReference type="SUPFAM" id="SSF47459">
    <property type="entry name" value="HLH, helix-loop-helix DNA-binding domain"/>
    <property type="match status" value="1"/>
</dbReference>
<evidence type="ECO:0000256" key="1">
    <source>
        <dbReference type="ARBA" id="ARBA00004123"/>
    </source>
</evidence>
<dbReference type="InterPro" id="IPR001067">
    <property type="entry name" value="Nuc_translocat"/>
</dbReference>
<evidence type="ECO:0000259" key="8">
    <source>
        <dbReference type="PROSITE" id="PS50112"/>
    </source>
</evidence>
<keyword evidence="5" id="KW-0804">Transcription</keyword>
<protein>
    <submittedName>
        <fullName evidence="10">Secreted beta-glucosidase sim1</fullName>
    </submittedName>
</protein>
<evidence type="ECO:0000259" key="9">
    <source>
        <dbReference type="PROSITE" id="PS50888"/>
    </source>
</evidence>
<dbReference type="AlphaFoldDB" id="A0ABD2QHL8"/>
<dbReference type="GO" id="GO:0005634">
    <property type="term" value="C:nucleus"/>
    <property type="evidence" value="ECO:0007669"/>
    <property type="project" value="UniProtKB-SubCell"/>
</dbReference>
<evidence type="ECO:0000256" key="6">
    <source>
        <dbReference type="ARBA" id="ARBA00023242"/>
    </source>
</evidence>
<dbReference type="InterPro" id="IPR013767">
    <property type="entry name" value="PAS_fold"/>
</dbReference>
<dbReference type="Pfam" id="PF23171">
    <property type="entry name" value="bHLH_HIF1A"/>
    <property type="match status" value="1"/>
</dbReference>
<dbReference type="Pfam" id="PF00989">
    <property type="entry name" value="PAS"/>
    <property type="match status" value="1"/>
</dbReference>
<comment type="subcellular location">
    <subcellularLocation>
        <location evidence="1">Nucleus</location>
    </subcellularLocation>
</comment>
<dbReference type="CDD" id="cd00130">
    <property type="entry name" value="PAS"/>
    <property type="match status" value="1"/>
</dbReference>